<dbReference type="SUPFAM" id="SSF50156">
    <property type="entry name" value="PDZ domain-like"/>
    <property type="match status" value="1"/>
</dbReference>
<dbReference type="SUPFAM" id="SSF50494">
    <property type="entry name" value="Trypsin-like serine proteases"/>
    <property type="match status" value="1"/>
</dbReference>
<gene>
    <name evidence="5" type="primary">htrB_3</name>
    <name evidence="5" type="ORF">SDC9_120092</name>
</gene>
<dbReference type="GO" id="GO:0004252">
    <property type="term" value="F:serine-type endopeptidase activity"/>
    <property type="evidence" value="ECO:0007669"/>
    <property type="project" value="InterPro"/>
</dbReference>
<dbReference type="PRINTS" id="PR00834">
    <property type="entry name" value="PROTEASES2C"/>
</dbReference>
<comment type="caution">
    <text evidence="5">The sequence shown here is derived from an EMBL/GenBank/DDBJ whole genome shotgun (WGS) entry which is preliminary data.</text>
</comment>
<keyword evidence="3 5" id="KW-0378">Hydrolase</keyword>
<dbReference type="PANTHER" id="PTHR22939">
    <property type="entry name" value="SERINE PROTEASE FAMILY S1C HTRA-RELATED"/>
    <property type="match status" value="1"/>
</dbReference>
<evidence type="ECO:0000259" key="4">
    <source>
        <dbReference type="PROSITE" id="PS50106"/>
    </source>
</evidence>
<dbReference type="PANTHER" id="PTHR22939:SF129">
    <property type="entry name" value="SERINE PROTEASE HTRA2, MITOCHONDRIAL"/>
    <property type="match status" value="1"/>
</dbReference>
<evidence type="ECO:0000256" key="3">
    <source>
        <dbReference type="ARBA" id="ARBA00022801"/>
    </source>
</evidence>
<dbReference type="InterPro" id="IPR043504">
    <property type="entry name" value="Peptidase_S1_PA_chymotrypsin"/>
</dbReference>
<dbReference type="GO" id="GO:0006508">
    <property type="term" value="P:proteolysis"/>
    <property type="evidence" value="ECO:0007669"/>
    <property type="project" value="UniProtKB-KW"/>
</dbReference>
<dbReference type="SMART" id="SM00228">
    <property type="entry name" value="PDZ"/>
    <property type="match status" value="1"/>
</dbReference>
<organism evidence="5">
    <name type="scientific">bioreactor metagenome</name>
    <dbReference type="NCBI Taxonomy" id="1076179"/>
    <lineage>
        <taxon>unclassified sequences</taxon>
        <taxon>metagenomes</taxon>
        <taxon>ecological metagenomes</taxon>
    </lineage>
</organism>
<dbReference type="InterPro" id="IPR001254">
    <property type="entry name" value="Trypsin_dom"/>
</dbReference>
<dbReference type="InterPro" id="IPR009003">
    <property type="entry name" value="Peptidase_S1_PA"/>
</dbReference>
<dbReference type="Pfam" id="PF00089">
    <property type="entry name" value="Trypsin"/>
    <property type="match status" value="1"/>
</dbReference>
<keyword evidence="2 5" id="KW-0645">Protease</keyword>
<dbReference type="EC" id="3.4.21.107" evidence="5"/>
<evidence type="ECO:0000256" key="1">
    <source>
        <dbReference type="ARBA" id="ARBA00010541"/>
    </source>
</evidence>
<dbReference type="AlphaFoldDB" id="A0A645C5N4"/>
<protein>
    <submittedName>
        <fullName evidence="5">Serine protease Do-like HtrB</fullName>
        <ecNumber evidence="5">3.4.21.107</ecNumber>
    </submittedName>
</protein>
<accession>A0A645C5N4</accession>
<evidence type="ECO:0000313" key="5">
    <source>
        <dbReference type="EMBL" id="MPM73116.1"/>
    </source>
</evidence>
<dbReference type="InterPro" id="IPR001940">
    <property type="entry name" value="Peptidase_S1C"/>
</dbReference>
<evidence type="ECO:0000256" key="2">
    <source>
        <dbReference type="ARBA" id="ARBA00022670"/>
    </source>
</evidence>
<dbReference type="PROSITE" id="PS50106">
    <property type="entry name" value="PDZ"/>
    <property type="match status" value="1"/>
</dbReference>
<sequence>MTVGVVSAYDRSIQGSGNDRYGRRTTVTNSMIQTDAAISSGNSGGGMFNMLGQLQGIPTLKYDSSPSLYSNSPSIDNIGMCVPVNTAKPLIRQALEQYNADTVQAAKIEDKDAEAAANEDTLNRPRLGITVGTLNPSFSASVSGGLPNGAYVREVEAGSPAEKAGLQPGDIIVEVNETIITDQQVLIDTLKGFKEGDKVELTYFRAPGLAQVVDGSADVNTVQEGDYATTSAELKIISKAL</sequence>
<name>A0A645C5N4_9ZZZZ</name>
<dbReference type="Gene3D" id="2.30.42.10">
    <property type="match status" value="1"/>
</dbReference>
<dbReference type="InterPro" id="IPR001478">
    <property type="entry name" value="PDZ"/>
</dbReference>
<reference evidence="5" key="1">
    <citation type="submission" date="2019-08" db="EMBL/GenBank/DDBJ databases">
        <authorList>
            <person name="Kucharzyk K."/>
            <person name="Murdoch R.W."/>
            <person name="Higgins S."/>
            <person name="Loffler F."/>
        </authorList>
    </citation>
    <scope>NUCLEOTIDE SEQUENCE</scope>
</reference>
<feature type="domain" description="PDZ" evidence="4">
    <location>
        <begin position="114"/>
        <end position="176"/>
    </location>
</feature>
<comment type="similarity">
    <text evidence="1">Belongs to the peptidase S1C family.</text>
</comment>
<proteinExistence type="inferred from homology"/>
<dbReference type="InterPro" id="IPR036034">
    <property type="entry name" value="PDZ_sf"/>
</dbReference>
<dbReference type="EMBL" id="VSSQ01025159">
    <property type="protein sequence ID" value="MPM73116.1"/>
    <property type="molecule type" value="Genomic_DNA"/>
</dbReference>
<dbReference type="Gene3D" id="2.40.10.10">
    <property type="entry name" value="Trypsin-like serine proteases"/>
    <property type="match status" value="1"/>
</dbReference>
<dbReference type="Pfam" id="PF13180">
    <property type="entry name" value="PDZ_2"/>
    <property type="match status" value="1"/>
</dbReference>